<reference evidence="2 3" key="2">
    <citation type="submission" date="2024-07" db="EMBL/GenBank/DDBJ databases">
        <authorList>
            <person name="Akdeniz Z."/>
        </authorList>
    </citation>
    <scope>NUCLEOTIDE SEQUENCE [LARGE SCALE GENOMIC DNA]</scope>
</reference>
<dbReference type="EMBL" id="CATOUU010000380">
    <property type="protein sequence ID" value="CAI9927225.1"/>
    <property type="molecule type" value="Genomic_DNA"/>
</dbReference>
<evidence type="ECO:0000313" key="1">
    <source>
        <dbReference type="EMBL" id="CAI9927225.1"/>
    </source>
</evidence>
<reference evidence="1" key="1">
    <citation type="submission" date="2023-06" db="EMBL/GenBank/DDBJ databases">
        <authorList>
            <person name="Kurt Z."/>
        </authorList>
    </citation>
    <scope>NUCLEOTIDE SEQUENCE</scope>
</reference>
<name>A0AA86NY11_9EUKA</name>
<comment type="caution">
    <text evidence="1">The sequence shown here is derived from an EMBL/GenBank/DDBJ whole genome shotgun (WGS) entry which is preliminary data.</text>
</comment>
<dbReference type="AlphaFoldDB" id="A0AA86NY11"/>
<dbReference type="EMBL" id="CAXDID020000003">
    <property type="protein sequence ID" value="CAL5972192.1"/>
    <property type="molecule type" value="Genomic_DNA"/>
</dbReference>
<evidence type="ECO:0000313" key="2">
    <source>
        <dbReference type="EMBL" id="CAL5972192.1"/>
    </source>
</evidence>
<dbReference type="Proteomes" id="UP001642409">
    <property type="component" value="Unassembled WGS sequence"/>
</dbReference>
<evidence type="ECO:0000313" key="3">
    <source>
        <dbReference type="Proteomes" id="UP001642409"/>
    </source>
</evidence>
<sequence>MNISDLQYNTLRQQQHKQVVYYVTDNTSQFSFDNICSDTKEQIKKYEICFENLLPICRFQSKLFHHLCASAHQSFSHSFTYNQTDKLQLQTIGQRVIEESSDCEFDTSNVLISSLLDLQ</sequence>
<proteinExistence type="predicted"/>
<keyword evidence="3" id="KW-1185">Reference proteome</keyword>
<accession>A0AA86NY11</accession>
<gene>
    <name evidence="1" type="ORF">HINF_LOCUS14870</name>
    <name evidence="2" type="ORF">HINF_LOCUS1782</name>
</gene>
<organism evidence="1">
    <name type="scientific">Hexamita inflata</name>
    <dbReference type="NCBI Taxonomy" id="28002"/>
    <lineage>
        <taxon>Eukaryota</taxon>
        <taxon>Metamonada</taxon>
        <taxon>Diplomonadida</taxon>
        <taxon>Hexamitidae</taxon>
        <taxon>Hexamitinae</taxon>
        <taxon>Hexamita</taxon>
    </lineage>
</organism>
<protein>
    <submittedName>
        <fullName evidence="2">Hypothetical_protein</fullName>
    </submittedName>
</protein>